<proteinExistence type="predicted"/>
<organism evidence="2 3">
    <name type="scientific">Rotaria magnacalcarata</name>
    <dbReference type="NCBI Taxonomy" id="392030"/>
    <lineage>
        <taxon>Eukaryota</taxon>
        <taxon>Metazoa</taxon>
        <taxon>Spiralia</taxon>
        <taxon>Gnathifera</taxon>
        <taxon>Rotifera</taxon>
        <taxon>Eurotatoria</taxon>
        <taxon>Bdelloidea</taxon>
        <taxon>Philodinida</taxon>
        <taxon>Philodinidae</taxon>
        <taxon>Rotaria</taxon>
    </lineage>
</organism>
<keyword evidence="1" id="KW-0175">Coiled coil</keyword>
<gene>
    <name evidence="2" type="ORF">BYL167_LOCUS1795</name>
</gene>
<comment type="caution">
    <text evidence="2">The sequence shown here is derived from an EMBL/GenBank/DDBJ whole genome shotgun (WGS) entry which is preliminary data.</text>
</comment>
<dbReference type="EMBL" id="CAJOBH010000289">
    <property type="protein sequence ID" value="CAF3778233.1"/>
    <property type="molecule type" value="Genomic_DNA"/>
</dbReference>
<dbReference type="Proteomes" id="UP000681967">
    <property type="component" value="Unassembled WGS sequence"/>
</dbReference>
<dbReference type="AlphaFoldDB" id="A0A8S2IW28"/>
<evidence type="ECO:0000256" key="1">
    <source>
        <dbReference type="SAM" id="Coils"/>
    </source>
</evidence>
<feature type="coiled-coil region" evidence="1">
    <location>
        <begin position="7"/>
        <end position="34"/>
    </location>
</feature>
<reference evidence="2" key="1">
    <citation type="submission" date="2021-02" db="EMBL/GenBank/DDBJ databases">
        <authorList>
            <person name="Nowell W R."/>
        </authorList>
    </citation>
    <scope>NUCLEOTIDE SEQUENCE</scope>
</reference>
<accession>A0A8S2IW28</accession>
<sequence>MADIFTAEQMSKRLDELQVTEKKKETQVDQFEKRLTNACSKEDELKIIDAMTALNKVIESIKQERMSIMELMKIQIEKGVVTSPSKKMRRSLPSPTSGCNWNFGILEAYSINFQLVYTLNELLFQTAPTTSDRAIRFADACSIISLENLLKDKFPSDSQASWLAKHLYLTTIRCFGNMEASIDDMVIVLFNALGFNDGDLITVSRNRLKFQMSKKPVCADADLTVFNLKTMIRLALVEDKKVDATMGIDESGEPQLVAEAIAAAMYNQKLIAQNDPRRAISEPPTNDPNAREFQMINTSCISDLIIFMIRVSGFDVYFYSHKFSDALLDSIANGVEPMEHTQIKKFTVIENNKKRHGLSLLIADDRALIFQVLDSIQQIISKTGFEYVQLVNDYENRIRINGVVEFFNRTSLRFIWPSNN</sequence>
<evidence type="ECO:0000313" key="3">
    <source>
        <dbReference type="Proteomes" id="UP000681967"/>
    </source>
</evidence>
<protein>
    <submittedName>
        <fullName evidence="2">Uncharacterized protein</fullName>
    </submittedName>
</protein>
<name>A0A8S2IW28_9BILA</name>
<evidence type="ECO:0000313" key="2">
    <source>
        <dbReference type="EMBL" id="CAF3778233.1"/>
    </source>
</evidence>